<feature type="transmembrane region" description="Helical" evidence="5">
    <location>
        <begin position="287"/>
        <end position="304"/>
    </location>
</feature>
<evidence type="ECO:0000259" key="6">
    <source>
        <dbReference type="Pfam" id="PF04932"/>
    </source>
</evidence>
<feature type="transmembrane region" description="Helical" evidence="5">
    <location>
        <begin position="242"/>
        <end position="258"/>
    </location>
</feature>
<feature type="transmembrane region" description="Helical" evidence="5">
    <location>
        <begin position="59"/>
        <end position="79"/>
    </location>
</feature>
<sequence>MSPTSAVHPVDLEPSLIAPNLYSSRRTGLRLDVAALCSVVVVLLYCIPAPLIVPQMTFAGRPALLLSLCLFAWWFVARLSPSLLLVGRQPLRWVTLFYLVSIMLSYVAGLVRGLPTLEANRQDFTVLLTFEFLGLVLIAADGLPNWARLRAVLRILVCSAAFMAVLGILQSVFAYDVTQWLVIPGLELKGALTDFQARGEGGRFRVASTTVHSIEFSTVLALVMPYAIHFARYAATKLARRFYGLLTFVIAGAVPMAISRTGILALGIAMAIMFVLAWNWRFRYNFLILACGLTGLLVVGRPGLLGTLKSMFLWADADPSIDGRTEDYDHVAAWFAQRPWLGRGPGTLIPDLYMILDNQWLLTLVTGGLVGVVAMAALHLTCLWLAWTGFRRSASDEDRHLCAALISTQILAILVALTFDSLSFTTFSFTLALLSGVCGAVWRLTHPARTVRTSTVRRLLE</sequence>
<keyword evidence="3 5" id="KW-1133">Transmembrane helix</keyword>
<dbReference type="EMBL" id="BOMG01000039">
    <property type="protein sequence ID" value="GID54237.1"/>
    <property type="molecule type" value="Genomic_DNA"/>
</dbReference>
<feature type="transmembrane region" description="Helical" evidence="5">
    <location>
        <begin position="360"/>
        <end position="387"/>
    </location>
</feature>
<comment type="subcellular location">
    <subcellularLocation>
        <location evidence="1">Membrane</location>
        <topology evidence="1">Multi-pass membrane protein</topology>
    </subcellularLocation>
</comment>
<feature type="transmembrane region" description="Helical" evidence="5">
    <location>
        <begin position="264"/>
        <end position="280"/>
    </location>
</feature>
<evidence type="ECO:0000256" key="2">
    <source>
        <dbReference type="ARBA" id="ARBA00022692"/>
    </source>
</evidence>
<evidence type="ECO:0000256" key="4">
    <source>
        <dbReference type="ARBA" id="ARBA00023136"/>
    </source>
</evidence>
<gene>
    <name evidence="7" type="ORF">Aco03nite_026410</name>
</gene>
<evidence type="ECO:0000313" key="8">
    <source>
        <dbReference type="Proteomes" id="UP000612282"/>
    </source>
</evidence>
<keyword evidence="4 5" id="KW-0472">Membrane</keyword>
<feature type="transmembrane region" description="Helical" evidence="5">
    <location>
        <begin position="91"/>
        <end position="112"/>
    </location>
</feature>
<comment type="caution">
    <text evidence="7">The sequence shown here is derived from an EMBL/GenBank/DDBJ whole genome shotgun (WGS) entry which is preliminary data.</text>
</comment>
<protein>
    <recommendedName>
        <fullName evidence="6">O-antigen ligase-related domain-containing protein</fullName>
    </recommendedName>
</protein>
<accession>A0ABQ3X6U8</accession>
<reference evidence="7 8" key="1">
    <citation type="submission" date="2021-01" db="EMBL/GenBank/DDBJ databases">
        <title>Whole genome shotgun sequence of Actinoplanes couchii NBRC 106145.</title>
        <authorList>
            <person name="Komaki H."/>
            <person name="Tamura T."/>
        </authorList>
    </citation>
    <scope>NUCLEOTIDE SEQUENCE [LARGE SCALE GENOMIC DNA]</scope>
    <source>
        <strain evidence="7 8">NBRC 106145</strain>
    </source>
</reference>
<feature type="transmembrane region" description="Helical" evidence="5">
    <location>
        <begin position="124"/>
        <end position="143"/>
    </location>
</feature>
<evidence type="ECO:0000256" key="5">
    <source>
        <dbReference type="SAM" id="Phobius"/>
    </source>
</evidence>
<feature type="transmembrane region" description="Helical" evidence="5">
    <location>
        <begin position="155"/>
        <end position="175"/>
    </location>
</feature>
<proteinExistence type="predicted"/>
<organism evidence="7 8">
    <name type="scientific">Actinoplanes couchii</name>
    <dbReference type="NCBI Taxonomy" id="403638"/>
    <lineage>
        <taxon>Bacteria</taxon>
        <taxon>Bacillati</taxon>
        <taxon>Actinomycetota</taxon>
        <taxon>Actinomycetes</taxon>
        <taxon>Micromonosporales</taxon>
        <taxon>Micromonosporaceae</taxon>
        <taxon>Actinoplanes</taxon>
    </lineage>
</organism>
<keyword evidence="2 5" id="KW-0812">Transmembrane</keyword>
<dbReference type="InterPro" id="IPR007016">
    <property type="entry name" value="O-antigen_ligase-rel_domated"/>
</dbReference>
<feature type="transmembrane region" description="Helical" evidence="5">
    <location>
        <begin position="216"/>
        <end position="235"/>
    </location>
</feature>
<evidence type="ECO:0000313" key="7">
    <source>
        <dbReference type="EMBL" id="GID54237.1"/>
    </source>
</evidence>
<dbReference type="PANTHER" id="PTHR37422">
    <property type="entry name" value="TEICHURONIC ACID BIOSYNTHESIS PROTEIN TUAE"/>
    <property type="match status" value="1"/>
</dbReference>
<dbReference type="PANTHER" id="PTHR37422:SF13">
    <property type="entry name" value="LIPOPOLYSACCHARIDE BIOSYNTHESIS PROTEIN PA4999-RELATED"/>
    <property type="match status" value="1"/>
</dbReference>
<feature type="transmembrane region" description="Helical" evidence="5">
    <location>
        <begin position="33"/>
        <end position="53"/>
    </location>
</feature>
<dbReference type="Proteomes" id="UP000612282">
    <property type="component" value="Unassembled WGS sequence"/>
</dbReference>
<dbReference type="Pfam" id="PF04932">
    <property type="entry name" value="Wzy_C"/>
    <property type="match status" value="1"/>
</dbReference>
<feature type="domain" description="O-antigen ligase-related" evidence="6">
    <location>
        <begin position="246"/>
        <end position="375"/>
    </location>
</feature>
<evidence type="ECO:0000256" key="1">
    <source>
        <dbReference type="ARBA" id="ARBA00004141"/>
    </source>
</evidence>
<evidence type="ECO:0000256" key="3">
    <source>
        <dbReference type="ARBA" id="ARBA00022989"/>
    </source>
</evidence>
<feature type="transmembrane region" description="Helical" evidence="5">
    <location>
        <begin position="399"/>
        <end position="419"/>
    </location>
</feature>
<dbReference type="InterPro" id="IPR051533">
    <property type="entry name" value="WaaL-like"/>
</dbReference>
<dbReference type="RefSeq" id="WP_203795337.1">
    <property type="nucleotide sequence ID" value="NZ_BAAAQE010000035.1"/>
</dbReference>
<feature type="transmembrane region" description="Helical" evidence="5">
    <location>
        <begin position="425"/>
        <end position="444"/>
    </location>
</feature>
<name>A0ABQ3X6U8_9ACTN</name>
<keyword evidence="8" id="KW-1185">Reference proteome</keyword>